<dbReference type="Proteomes" id="UP001141434">
    <property type="component" value="Unassembled WGS sequence"/>
</dbReference>
<dbReference type="AlphaFoldDB" id="A0A9W9ERP1"/>
<feature type="compositionally biased region" description="Basic and acidic residues" evidence="1">
    <location>
        <begin position="159"/>
        <end position="169"/>
    </location>
</feature>
<evidence type="ECO:0000256" key="1">
    <source>
        <dbReference type="SAM" id="MobiDB-lite"/>
    </source>
</evidence>
<dbReference type="RefSeq" id="XP_056508755.1">
    <property type="nucleotide sequence ID" value="XM_056658462.1"/>
</dbReference>
<keyword evidence="3" id="KW-1185">Reference proteome</keyword>
<evidence type="ECO:0000313" key="2">
    <source>
        <dbReference type="EMBL" id="KAJ5086630.1"/>
    </source>
</evidence>
<evidence type="ECO:0000313" key="3">
    <source>
        <dbReference type="Proteomes" id="UP001141434"/>
    </source>
</evidence>
<reference evidence="2" key="2">
    <citation type="journal article" date="2023" name="IMA Fungus">
        <title>Comparative genomic study of the Penicillium genus elucidates a diverse pangenome and 15 lateral gene transfer events.</title>
        <authorList>
            <person name="Petersen C."/>
            <person name="Sorensen T."/>
            <person name="Nielsen M.R."/>
            <person name="Sondergaard T.E."/>
            <person name="Sorensen J.L."/>
            <person name="Fitzpatrick D.A."/>
            <person name="Frisvad J.C."/>
            <person name="Nielsen K.L."/>
        </authorList>
    </citation>
    <scope>NUCLEOTIDE SEQUENCE</scope>
    <source>
        <strain evidence="2">IBT 34128</strain>
    </source>
</reference>
<feature type="region of interest" description="Disordered" evidence="1">
    <location>
        <begin position="143"/>
        <end position="207"/>
    </location>
</feature>
<comment type="caution">
    <text evidence="2">The sequence shown here is derived from an EMBL/GenBank/DDBJ whole genome shotgun (WGS) entry which is preliminary data.</text>
</comment>
<feature type="region of interest" description="Disordered" evidence="1">
    <location>
        <begin position="77"/>
        <end position="114"/>
    </location>
</feature>
<accession>A0A9W9ERP1</accession>
<organism evidence="2 3">
    <name type="scientific">Penicillium alfredii</name>
    <dbReference type="NCBI Taxonomy" id="1506179"/>
    <lineage>
        <taxon>Eukaryota</taxon>
        <taxon>Fungi</taxon>
        <taxon>Dikarya</taxon>
        <taxon>Ascomycota</taxon>
        <taxon>Pezizomycotina</taxon>
        <taxon>Eurotiomycetes</taxon>
        <taxon>Eurotiomycetidae</taxon>
        <taxon>Eurotiales</taxon>
        <taxon>Aspergillaceae</taxon>
        <taxon>Penicillium</taxon>
    </lineage>
</organism>
<proteinExistence type="predicted"/>
<sequence>MQSSQSLFEADESVDAFNYDAFIDSNWNGVGEDSCLSVFTTEESRRIEWSLDRRSQPNYNQADYAQNILTSGVATGQLKENPGLDEANPADEALSNSTANSLSTPQSDGTSEALDSNLGTVSAALDLAASALSAAEAKFSGKAQQLCVPNSSCRPTEQAAKEARRERKLQLRKRQNSTMASQSPPEQPLPLPRQPVLLPQQPVPSPEQYMLAPEQPPLLPQQMLLPPQEPISMPPPAMDSQSFMAPQCANQFWSANMAALATMHSYAMTPQMFMASQPAMVSQYTMMPQFTGPFGPVSTPQLVPPQPVSPQPAAAQQNLSWADPTVPKDFVANPNNHARWEYDGTGKRNYLNAAKNKQQAVNN</sequence>
<dbReference type="EMBL" id="JAPMSZ010000010">
    <property type="protein sequence ID" value="KAJ5086630.1"/>
    <property type="molecule type" value="Genomic_DNA"/>
</dbReference>
<gene>
    <name evidence="2" type="ORF">NUU61_007937</name>
</gene>
<feature type="compositionally biased region" description="Polar residues" evidence="1">
    <location>
        <begin position="94"/>
        <end position="114"/>
    </location>
</feature>
<protein>
    <submittedName>
        <fullName evidence="2">Uncharacterized protein</fullName>
    </submittedName>
</protein>
<name>A0A9W9ERP1_9EURO</name>
<dbReference type="GeneID" id="81397631"/>
<dbReference type="OrthoDB" id="4498187at2759"/>
<reference evidence="2" key="1">
    <citation type="submission" date="2022-11" db="EMBL/GenBank/DDBJ databases">
        <authorList>
            <person name="Petersen C."/>
        </authorList>
    </citation>
    <scope>NUCLEOTIDE SEQUENCE</scope>
    <source>
        <strain evidence="2">IBT 34128</strain>
    </source>
</reference>